<dbReference type="OrthoDB" id="9804984at2"/>
<dbReference type="EC" id="2.6.1.42" evidence="12"/>
<dbReference type="InterPro" id="IPR036038">
    <property type="entry name" value="Aminotransferase-like"/>
</dbReference>
<comment type="catalytic activity">
    <reaction evidence="11 12">
        <text>L-leucine + 2-oxoglutarate = 4-methyl-2-oxopentanoate + L-glutamate</text>
        <dbReference type="Rhea" id="RHEA:18321"/>
        <dbReference type="ChEBI" id="CHEBI:16810"/>
        <dbReference type="ChEBI" id="CHEBI:17865"/>
        <dbReference type="ChEBI" id="CHEBI:29985"/>
        <dbReference type="ChEBI" id="CHEBI:57427"/>
        <dbReference type="EC" id="2.6.1.42"/>
    </reaction>
</comment>
<dbReference type="EMBL" id="QHKM01000005">
    <property type="protein sequence ID" value="RAK65191.1"/>
    <property type="molecule type" value="Genomic_DNA"/>
</dbReference>
<organism evidence="13 14">
    <name type="scientific">Hymenobacter edaphi</name>
    <dbReference type="NCBI Taxonomy" id="2211146"/>
    <lineage>
        <taxon>Bacteria</taxon>
        <taxon>Pseudomonadati</taxon>
        <taxon>Bacteroidota</taxon>
        <taxon>Cytophagia</taxon>
        <taxon>Cytophagales</taxon>
        <taxon>Hymenobacteraceae</taxon>
        <taxon>Hymenobacter</taxon>
    </lineage>
</organism>
<accession>A0A328BFB6</accession>
<keyword evidence="8 12" id="KW-0663">Pyridoxal phosphate</keyword>
<evidence type="ECO:0000313" key="13">
    <source>
        <dbReference type="EMBL" id="RAK65191.1"/>
    </source>
</evidence>
<dbReference type="UniPathway" id="UPA00049">
    <property type="reaction ID" value="UER00062"/>
</dbReference>
<dbReference type="NCBIfam" id="TIGR01122">
    <property type="entry name" value="ilvE_I"/>
    <property type="match status" value="1"/>
</dbReference>
<protein>
    <recommendedName>
        <fullName evidence="12">Branched-chain-amino-acid aminotransferase</fullName>
        <shortName evidence="12">BCAT</shortName>
        <ecNumber evidence="12">2.6.1.42</ecNumber>
    </recommendedName>
</protein>
<proteinExistence type="inferred from homology"/>
<evidence type="ECO:0000256" key="5">
    <source>
        <dbReference type="ARBA" id="ARBA00009320"/>
    </source>
</evidence>
<keyword evidence="7 12" id="KW-0808">Transferase</keyword>
<dbReference type="InterPro" id="IPR001544">
    <property type="entry name" value="Aminotrans_IV"/>
</dbReference>
<dbReference type="Pfam" id="PF01063">
    <property type="entry name" value="Aminotran_4"/>
    <property type="match status" value="1"/>
</dbReference>
<dbReference type="GO" id="GO:0009099">
    <property type="term" value="P:L-valine biosynthetic process"/>
    <property type="evidence" value="ECO:0007669"/>
    <property type="project" value="UniProtKB-UniPathway"/>
</dbReference>
<dbReference type="Gene3D" id="3.20.10.10">
    <property type="entry name" value="D-amino Acid Aminotransferase, subunit A, domain 2"/>
    <property type="match status" value="1"/>
</dbReference>
<comment type="catalytic activity">
    <reaction evidence="10 12">
        <text>L-isoleucine + 2-oxoglutarate = (S)-3-methyl-2-oxopentanoate + L-glutamate</text>
        <dbReference type="Rhea" id="RHEA:24801"/>
        <dbReference type="ChEBI" id="CHEBI:16810"/>
        <dbReference type="ChEBI" id="CHEBI:29985"/>
        <dbReference type="ChEBI" id="CHEBI:35146"/>
        <dbReference type="ChEBI" id="CHEBI:58045"/>
        <dbReference type="EC" id="2.6.1.42"/>
    </reaction>
</comment>
<comment type="catalytic activity">
    <reaction evidence="9 12">
        <text>L-valine + 2-oxoglutarate = 3-methyl-2-oxobutanoate + L-glutamate</text>
        <dbReference type="Rhea" id="RHEA:24813"/>
        <dbReference type="ChEBI" id="CHEBI:11851"/>
        <dbReference type="ChEBI" id="CHEBI:16810"/>
        <dbReference type="ChEBI" id="CHEBI:29985"/>
        <dbReference type="ChEBI" id="CHEBI:57762"/>
        <dbReference type="EC" id="2.6.1.42"/>
    </reaction>
</comment>
<sequence>MYFTSHTVAFLDGEFIPAEQATVGAYAQSLHYGYAVFEGIRAYHTPAGTRIFKPREHFERFHYSCQAIGLPLSYSVEELTEISYRLLELNQLQDAYIRPLAFAGAPNMSLKCPPAGNLLMAVWDWGKYLGDQSLRLTISPYERPNPKAVPIEAKVAGHYANSIIASTEAKSRGFDEALLLDMHGNVAEGPGANFFFERDGELFTPPAGSILRGITRNTIIDLAREAGIRVTETFFRPEELRTATGAFMTGTAAEVVGVAAIDDLVFDTPFADTLGAALARRYTALVTGQAVPAEPV</sequence>
<dbReference type="GO" id="GO:0052654">
    <property type="term" value="F:L-leucine-2-oxoglutarate transaminase activity"/>
    <property type="evidence" value="ECO:0007669"/>
    <property type="project" value="RHEA"/>
</dbReference>
<keyword evidence="14" id="KW-1185">Reference proteome</keyword>
<dbReference type="GO" id="GO:0052655">
    <property type="term" value="F:L-valine-2-oxoglutarate transaminase activity"/>
    <property type="evidence" value="ECO:0007669"/>
    <property type="project" value="RHEA"/>
</dbReference>
<name>A0A328BFB6_9BACT</name>
<evidence type="ECO:0000256" key="8">
    <source>
        <dbReference type="ARBA" id="ARBA00022898"/>
    </source>
</evidence>
<gene>
    <name evidence="12" type="primary">ilvE</name>
    <name evidence="13" type="ORF">DLM85_16775</name>
</gene>
<evidence type="ECO:0000256" key="6">
    <source>
        <dbReference type="ARBA" id="ARBA00022576"/>
    </source>
</evidence>
<evidence type="ECO:0000256" key="7">
    <source>
        <dbReference type="ARBA" id="ARBA00022679"/>
    </source>
</evidence>
<comment type="cofactor">
    <cofactor evidence="1 12">
        <name>pyridoxal 5'-phosphate</name>
        <dbReference type="ChEBI" id="CHEBI:597326"/>
    </cofactor>
</comment>
<dbReference type="InterPro" id="IPR050571">
    <property type="entry name" value="Class-IV_PLP-Dep_Aminotrnsfr"/>
</dbReference>
<reference evidence="14" key="1">
    <citation type="submission" date="2018-05" db="EMBL/GenBank/DDBJ databases">
        <authorList>
            <person name="Nie L."/>
        </authorList>
    </citation>
    <scope>NUCLEOTIDE SEQUENCE [LARGE SCALE GENOMIC DNA]</scope>
    <source>
        <strain evidence="14">NL</strain>
    </source>
</reference>
<dbReference type="NCBIfam" id="NF005146">
    <property type="entry name" value="PRK06606.1"/>
    <property type="match status" value="1"/>
</dbReference>
<dbReference type="SUPFAM" id="SSF56752">
    <property type="entry name" value="D-aminoacid aminotransferase-like PLP-dependent enzymes"/>
    <property type="match status" value="1"/>
</dbReference>
<evidence type="ECO:0000313" key="14">
    <source>
        <dbReference type="Proteomes" id="UP000248553"/>
    </source>
</evidence>
<dbReference type="UniPathway" id="UPA00047">
    <property type="reaction ID" value="UER00058"/>
</dbReference>
<comment type="pathway">
    <text evidence="2 12">Amino-acid biosynthesis; L-isoleucine biosynthesis; L-isoleucine from 2-oxobutanoate: step 4/4.</text>
</comment>
<evidence type="ECO:0000256" key="11">
    <source>
        <dbReference type="ARBA" id="ARBA00049229"/>
    </source>
</evidence>
<comment type="caution">
    <text evidence="13">The sequence shown here is derived from an EMBL/GenBank/DDBJ whole genome shotgun (WGS) entry which is preliminary data.</text>
</comment>
<dbReference type="InterPro" id="IPR043131">
    <property type="entry name" value="BCAT-like_N"/>
</dbReference>
<evidence type="ECO:0000256" key="3">
    <source>
        <dbReference type="ARBA" id="ARBA00004931"/>
    </source>
</evidence>
<comment type="pathway">
    <text evidence="3 12">Amino-acid biosynthesis; L-valine biosynthesis; L-valine from pyruvate: step 4/4.</text>
</comment>
<dbReference type="AlphaFoldDB" id="A0A328BFB6"/>
<evidence type="ECO:0000256" key="12">
    <source>
        <dbReference type="RuleBase" id="RU364094"/>
    </source>
</evidence>
<comment type="similarity">
    <text evidence="5 12">Belongs to the class-IV pyridoxal-phosphate-dependent aminotransferase family.</text>
</comment>
<evidence type="ECO:0000256" key="4">
    <source>
        <dbReference type="ARBA" id="ARBA00005072"/>
    </source>
</evidence>
<dbReference type="Proteomes" id="UP000248553">
    <property type="component" value="Unassembled WGS sequence"/>
</dbReference>
<dbReference type="GO" id="GO:0009097">
    <property type="term" value="P:isoleucine biosynthetic process"/>
    <property type="evidence" value="ECO:0007669"/>
    <property type="project" value="UniProtKB-UniPathway"/>
</dbReference>
<dbReference type="RefSeq" id="WP_111479276.1">
    <property type="nucleotide sequence ID" value="NZ_QHKM01000005.1"/>
</dbReference>
<dbReference type="GO" id="GO:0009098">
    <property type="term" value="P:L-leucine biosynthetic process"/>
    <property type="evidence" value="ECO:0007669"/>
    <property type="project" value="UniProtKB-UniPathway"/>
</dbReference>
<dbReference type="InterPro" id="IPR043132">
    <property type="entry name" value="BCAT-like_C"/>
</dbReference>
<dbReference type="Gene3D" id="3.30.470.10">
    <property type="match status" value="1"/>
</dbReference>
<keyword evidence="12" id="KW-0100">Branched-chain amino acid biosynthesis</keyword>
<evidence type="ECO:0000256" key="1">
    <source>
        <dbReference type="ARBA" id="ARBA00001933"/>
    </source>
</evidence>
<dbReference type="PANTHER" id="PTHR42743">
    <property type="entry name" value="AMINO-ACID AMINOTRANSFERASE"/>
    <property type="match status" value="1"/>
</dbReference>
<dbReference type="InterPro" id="IPR005785">
    <property type="entry name" value="B_amino_transI"/>
</dbReference>
<comment type="function">
    <text evidence="12">Acts on leucine, isoleucine and valine.</text>
</comment>
<dbReference type="PANTHER" id="PTHR42743:SF11">
    <property type="entry name" value="AMINODEOXYCHORISMATE LYASE"/>
    <property type="match status" value="1"/>
</dbReference>
<comment type="pathway">
    <text evidence="4 12">Amino-acid biosynthesis; L-leucine biosynthesis; L-leucine from 3-methyl-2-oxobutanoate: step 4/4.</text>
</comment>
<evidence type="ECO:0000256" key="2">
    <source>
        <dbReference type="ARBA" id="ARBA00004824"/>
    </source>
</evidence>
<dbReference type="UniPathway" id="UPA00048">
    <property type="reaction ID" value="UER00073"/>
</dbReference>
<dbReference type="FunFam" id="3.20.10.10:FF:000002">
    <property type="entry name" value="D-alanine aminotransferase"/>
    <property type="match status" value="1"/>
</dbReference>
<evidence type="ECO:0000256" key="10">
    <source>
        <dbReference type="ARBA" id="ARBA00048798"/>
    </source>
</evidence>
<dbReference type="GO" id="GO:0052656">
    <property type="term" value="F:L-isoleucine-2-oxoglutarate transaminase activity"/>
    <property type="evidence" value="ECO:0007669"/>
    <property type="project" value="RHEA"/>
</dbReference>
<keyword evidence="6 12" id="KW-0032">Aminotransferase</keyword>
<evidence type="ECO:0000256" key="9">
    <source>
        <dbReference type="ARBA" id="ARBA00048212"/>
    </source>
</evidence>
<keyword evidence="12" id="KW-0028">Amino-acid biosynthesis</keyword>